<evidence type="ECO:0000256" key="1">
    <source>
        <dbReference type="PROSITE-ProRule" id="PRU00325"/>
    </source>
</evidence>
<dbReference type="EMBL" id="JAGRRH010000034">
    <property type="protein sequence ID" value="KAG7339416.1"/>
    <property type="molecule type" value="Genomic_DNA"/>
</dbReference>
<sequence length="989" mass="112246">MTSESTITVPNPSASCLYSDLQKLHHDSLNWQCNLFFDDEIDEQTGKPTMKHDLCEVLAEGWPFKFPAKYRGLASRTQLIGDLKLAAIQCGFCLFTRSLAGTTDGEVPETKSMRQVQVSLYCEQGQLHRCMNEQEENDMTDSVQCDESASASGNQKYNTSTKKPTTPHDVCPFRLNIYMVSEEAPVDPGRCWLTTSLEKSGSMWLNHLQLHVCTVNLRTTSVSEAMHSSMKSGFDGVRAGMGTDVAANTMMDKTQRLLRLRDVYNANQLLKKKKWSDMPTADFLTRYCQEMAEEQWDLRFEYAVVHAKTDEWWVYFLHTSSNGLSDPPRFTRLRSVKLVEQKYLWCSCGLPSRMKYPCRHIYAVTQEVLLNMFGVRWHSNFQYHYSRDTQWTACYLGLMEDEYERTKRGGRPINVEKLEFLSKTLDSWIPVEQHGNPLVLQAKILHQLMQEKTLAVRGMPLPCAGDAPEALETAHEIEIHLPDQIRELQMSQQNAATLMVAHKDTFNEQTLDLLCACQKLAGNTKERQKILVNSLEQAHGLLSAVVASLPENRKRDSIIAFPACRRNRSAIARRDFHCTNFAPAFRHNTTDYTQNNNNNNLDNIDKSFKKKRKKHKMEDEHVPPRPQIDPNLLEYLETRFDGINKKFDGINKKFDETNNTIRNMAERFDNMDKKLDLLVSLSPEAVMQHVNPAFVTSSQLEKKAVLEGGESTWSFLKLDDGTLLAVGSVHCGLYYGSMHPTLAFVNLPQLVVNLGVEKIGFLQPNKIQNPIPYKYDVMLVQLKQSKLPDMMSGSPQKYQTLAASSKKKIRRVAGMSNSGIVSGSNVVFNNDGGYYVFVEDFGDIGNSGTLMFGWDGDFNDAKPVGVYNGIFPVGDKKDTTSNRPFSFHGNRPRGVIVPLPNPKECTWFEPLFQKKTATDTTGSFPTTCTIFDRKGVRLCNIFHNEDSNPASCFLEDGEVQWPGVLLQFRDENEKMMYCGSMDTGSRRCN</sequence>
<keyword evidence="1" id="KW-0479">Metal-binding</keyword>
<evidence type="ECO:0000313" key="5">
    <source>
        <dbReference type="EMBL" id="KAG7362523.1"/>
    </source>
</evidence>
<keyword evidence="6" id="KW-1185">Reference proteome</keyword>
<evidence type="ECO:0000256" key="2">
    <source>
        <dbReference type="SAM" id="MobiDB-lite"/>
    </source>
</evidence>
<gene>
    <name evidence="4" type="ORF">IV203_024786</name>
    <name evidence="5" type="ORF">IV203_025407</name>
</gene>
<evidence type="ECO:0000313" key="6">
    <source>
        <dbReference type="Proteomes" id="UP000693970"/>
    </source>
</evidence>
<feature type="compositionally biased region" description="Polar residues" evidence="2">
    <location>
        <begin position="140"/>
        <end position="163"/>
    </location>
</feature>
<reference evidence="4" key="2">
    <citation type="submission" date="2021-04" db="EMBL/GenBank/DDBJ databases">
        <authorList>
            <person name="Podell S."/>
        </authorList>
    </citation>
    <scope>NUCLEOTIDE SEQUENCE</scope>
    <source>
        <strain evidence="4">Hildebrandi</strain>
    </source>
</reference>
<dbReference type="EMBL" id="JAGRRH010000011">
    <property type="protein sequence ID" value="KAG7362523.1"/>
    <property type="molecule type" value="Genomic_DNA"/>
</dbReference>
<feature type="region of interest" description="Disordered" evidence="2">
    <location>
        <begin position="138"/>
        <end position="163"/>
    </location>
</feature>
<name>A0A9K3PA93_9STRA</name>
<accession>A0A9K3PA93</accession>
<evidence type="ECO:0000259" key="3">
    <source>
        <dbReference type="PROSITE" id="PS50966"/>
    </source>
</evidence>
<dbReference type="PROSITE" id="PS50966">
    <property type="entry name" value="ZF_SWIM"/>
    <property type="match status" value="1"/>
</dbReference>
<feature type="domain" description="SWIM-type" evidence="3">
    <location>
        <begin position="334"/>
        <end position="369"/>
    </location>
</feature>
<proteinExistence type="predicted"/>
<dbReference type="InterPro" id="IPR007527">
    <property type="entry name" value="Znf_SWIM"/>
</dbReference>
<reference evidence="4" key="1">
    <citation type="journal article" date="2021" name="Sci. Rep.">
        <title>Diploid genomic architecture of Nitzschia inconspicua, an elite biomass production diatom.</title>
        <authorList>
            <person name="Oliver A."/>
            <person name="Podell S."/>
            <person name="Pinowska A."/>
            <person name="Traller J.C."/>
            <person name="Smith S.R."/>
            <person name="McClure R."/>
            <person name="Beliaev A."/>
            <person name="Bohutskyi P."/>
            <person name="Hill E.A."/>
            <person name="Rabines A."/>
            <person name="Zheng H."/>
            <person name="Allen L.Z."/>
            <person name="Kuo A."/>
            <person name="Grigoriev I.V."/>
            <person name="Allen A.E."/>
            <person name="Hazlebeck D."/>
            <person name="Allen E.E."/>
        </authorList>
    </citation>
    <scope>NUCLEOTIDE SEQUENCE</scope>
    <source>
        <strain evidence="4">Hildebrandi</strain>
    </source>
</reference>
<organism evidence="4 6">
    <name type="scientific">Nitzschia inconspicua</name>
    <dbReference type="NCBI Taxonomy" id="303405"/>
    <lineage>
        <taxon>Eukaryota</taxon>
        <taxon>Sar</taxon>
        <taxon>Stramenopiles</taxon>
        <taxon>Ochrophyta</taxon>
        <taxon>Bacillariophyta</taxon>
        <taxon>Bacillariophyceae</taxon>
        <taxon>Bacillariophycidae</taxon>
        <taxon>Bacillariales</taxon>
        <taxon>Bacillariaceae</taxon>
        <taxon>Nitzschia</taxon>
    </lineage>
</organism>
<dbReference type="Proteomes" id="UP000693970">
    <property type="component" value="Unassembled WGS sequence"/>
</dbReference>
<keyword evidence="1" id="KW-0863">Zinc-finger</keyword>
<dbReference type="GO" id="GO:0008270">
    <property type="term" value="F:zinc ion binding"/>
    <property type="evidence" value="ECO:0007669"/>
    <property type="project" value="UniProtKB-KW"/>
</dbReference>
<dbReference type="AlphaFoldDB" id="A0A9K3PA93"/>
<evidence type="ECO:0000313" key="4">
    <source>
        <dbReference type="EMBL" id="KAG7339416.1"/>
    </source>
</evidence>
<protein>
    <submittedName>
        <fullName evidence="4">SWIM zinc finger domain protein</fullName>
    </submittedName>
</protein>
<dbReference type="Pfam" id="PF04434">
    <property type="entry name" value="SWIM"/>
    <property type="match status" value="1"/>
</dbReference>
<keyword evidence="1" id="KW-0862">Zinc</keyword>
<comment type="caution">
    <text evidence="4">The sequence shown here is derived from an EMBL/GenBank/DDBJ whole genome shotgun (WGS) entry which is preliminary data.</text>
</comment>